<sequence>MARVARMTASRPASLVAQLLPAVTSRHFFQRSHVGLRSLVPDRVGRFIAQIHSFSICTTAVQQSVASSGRLFH</sequence>
<name>A0A4U8UR47_STECR</name>
<keyword evidence="2" id="KW-1185">Reference proteome</keyword>
<reference evidence="1 2" key="2">
    <citation type="journal article" date="2019" name="G3 (Bethesda)">
        <title>Hybrid Assembly of the Genome of the Entomopathogenic Nematode Steinernema carpocapsae Identifies the X-Chromosome.</title>
        <authorList>
            <person name="Serra L."/>
            <person name="Macchietto M."/>
            <person name="Macias-Munoz A."/>
            <person name="McGill C.J."/>
            <person name="Rodriguez I.M."/>
            <person name="Rodriguez B."/>
            <person name="Murad R."/>
            <person name="Mortazavi A."/>
        </authorList>
    </citation>
    <scope>NUCLEOTIDE SEQUENCE [LARGE SCALE GENOMIC DNA]</scope>
    <source>
        <strain evidence="1 2">ALL</strain>
    </source>
</reference>
<accession>A0A4U8UR47</accession>
<comment type="caution">
    <text evidence="1">The sequence shown here is derived from an EMBL/GenBank/DDBJ whole genome shotgun (WGS) entry which is preliminary data.</text>
</comment>
<proteinExistence type="predicted"/>
<dbReference type="Proteomes" id="UP000298663">
    <property type="component" value="Unassembled WGS sequence"/>
</dbReference>
<gene>
    <name evidence="1" type="ORF">L596_002979</name>
</gene>
<dbReference type="AlphaFoldDB" id="A0A4U8UR47"/>
<organism evidence="1 2">
    <name type="scientific">Steinernema carpocapsae</name>
    <name type="common">Entomopathogenic nematode</name>
    <dbReference type="NCBI Taxonomy" id="34508"/>
    <lineage>
        <taxon>Eukaryota</taxon>
        <taxon>Metazoa</taxon>
        <taxon>Ecdysozoa</taxon>
        <taxon>Nematoda</taxon>
        <taxon>Chromadorea</taxon>
        <taxon>Rhabditida</taxon>
        <taxon>Tylenchina</taxon>
        <taxon>Panagrolaimomorpha</taxon>
        <taxon>Strongyloidoidea</taxon>
        <taxon>Steinernematidae</taxon>
        <taxon>Steinernema</taxon>
    </lineage>
</organism>
<evidence type="ECO:0000313" key="2">
    <source>
        <dbReference type="Proteomes" id="UP000298663"/>
    </source>
</evidence>
<protein>
    <submittedName>
        <fullName evidence="1">Uncharacterized protein</fullName>
    </submittedName>
</protein>
<evidence type="ECO:0000313" key="1">
    <source>
        <dbReference type="EMBL" id="TMS35616.1"/>
    </source>
</evidence>
<dbReference type="EMBL" id="AZBU02000001">
    <property type="protein sequence ID" value="TMS35616.1"/>
    <property type="molecule type" value="Genomic_DNA"/>
</dbReference>
<reference evidence="1 2" key="1">
    <citation type="journal article" date="2015" name="Genome Biol.">
        <title>Comparative genomics of Steinernema reveals deeply conserved gene regulatory networks.</title>
        <authorList>
            <person name="Dillman A.R."/>
            <person name="Macchietto M."/>
            <person name="Porter C.F."/>
            <person name="Rogers A."/>
            <person name="Williams B."/>
            <person name="Antoshechkin I."/>
            <person name="Lee M.M."/>
            <person name="Goodwin Z."/>
            <person name="Lu X."/>
            <person name="Lewis E.E."/>
            <person name="Goodrich-Blair H."/>
            <person name="Stock S.P."/>
            <person name="Adams B.J."/>
            <person name="Sternberg P.W."/>
            <person name="Mortazavi A."/>
        </authorList>
    </citation>
    <scope>NUCLEOTIDE SEQUENCE [LARGE SCALE GENOMIC DNA]</scope>
    <source>
        <strain evidence="1 2">ALL</strain>
    </source>
</reference>